<dbReference type="Pfam" id="PF22725">
    <property type="entry name" value="GFO_IDH_MocA_C3"/>
    <property type="match status" value="1"/>
</dbReference>
<dbReference type="EMBL" id="RBAH01000029">
    <property type="protein sequence ID" value="RKN71210.1"/>
    <property type="molecule type" value="Genomic_DNA"/>
</dbReference>
<feature type="domain" description="Gfo/Idh/MocA-like oxidoreductase N-terminal" evidence="1">
    <location>
        <begin position="5"/>
        <end position="118"/>
    </location>
</feature>
<dbReference type="GO" id="GO:0000166">
    <property type="term" value="F:nucleotide binding"/>
    <property type="evidence" value="ECO:0007669"/>
    <property type="project" value="InterPro"/>
</dbReference>
<name>A0A3B0BES9_9BACL</name>
<dbReference type="InterPro" id="IPR000683">
    <property type="entry name" value="Gfo/Idh/MocA-like_OxRdtase_N"/>
</dbReference>
<evidence type="ECO:0000259" key="1">
    <source>
        <dbReference type="Pfam" id="PF01408"/>
    </source>
</evidence>
<dbReference type="SUPFAM" id="SSF51735">
    <property type="entry name" value="NAD(P)-binding Rossmann-fold domains"/>
    <property type="match status" value="1"/>
</dbReference>
<dbReference type="InterPro" id="IPR055170">
    <property type="entry name" value="GFO_IDH_MocA-like_dom"/>
</dbReference>
<gene>
    <name evidence="3" type="ORF">D7M11_29385</name>
</gene>
<dbReference type="Proteomes" id="UP000282311">
    <property type="component" value="Unassembled WGS sequence"/>
</dbReference>
<proteinExistence type="predicted"/>
<dbReference type="PANTHER" id="PTHR43377:SF1">
    <property type="entry name" value="BILIVERDIN REDUCTASE A"/>
    <property type="match status" value="1"/>
</dbReference>
<protein>
    <submittedName>
        <fullName evidence="3">Gfo/Idh/MocA family oxidoreductase</fullName>
    </submittedName>
</protein>
<comment type="caution">
    <text evidence="3">The sequence shown here is derived from an EMBL/GenBank/DDBJ whole genome shotgun (WGS) entry which is preliminary data.</text>
</comment>
<dbReference type="AlphaFoldDB" id="A0A3B0BES9"/>
<dbReference type="Gene3D" id="3.30.360.10">
    <property type="entry name" value="Dihydrodipicolinate Reductase, domain 2"/>
    <property type="match status" value="1"/>
</dbReference>
<dbReference type="InterPro" id="IPR036291">
    <property type="entry name" value="NAD(P)-bd_dom_sf"/>
</dbReference>
<organism evidence="3 4">
    <name type="scientific">Paenibacillus ginsengarvi</name>
    <dbReference type="NCBI Taxonomy" id="400777"/>
    <lineage>
        <taxon>Bacteria</taxon>
        <taxon>Bacillati</taxon>
        <taxon>Bacillota</taxon>
        <taxon>Bacilli</taxon>
        <taxon>Bacillales</taxon>
        <taxon>Paenibacillaceae</taxon>
        <taxon>Paenibacillus</taxon>
    </lineage>
</organism>
<dbReference type="Pfam" id="PF01408">
    <property type="entry name" value="GFO_IDH_MocA"/>
    <property type="match status" value="1"/>
</dbReference>
<dbReference type="PANTHER" id="PTHR43377">
    <property type="entry name" value="BILIVERDIN REDUCTASE A"/>
    <property type="match status" value="1"/>
</dbReference>
<evidence type="ECO:0000313" key="3">
    <source>
        <dbReference type="EMBL" id="RKN71210.1"/>
    </source>
</evidence>
<feature type="domain" description="GFO/IDH/MocA-like oxidoreductase" evidence="2">
    <location>
        <begin position="130"/>
        <end position="256"/>
    </location>
</feature>
<dbReference type="RefSeq" id="WP_120750844.1">
    <property type="nucleotide sequence ID" value="NZ_RBAH01000029.1"/>
</dbReference>
<reference evidence="3 4" key="1">
    <citation type="journal article" date="2007" name="Int. J. Syst. Evol. Microbiol.">
        <title>Paenibacillus ginsengarvi sp. nov., isolated from soil from ginseng cultivation.</title>
        <authorList>
            <person name="Yoon M.H."/>
            <person name="Ten L.N."/>
            <person name="Im W.T."/>
        </authorList>
    </citation>
    <scope>NUCLEOTIDE SEQUENCE [LARGE SCALE GENOMIC DNA]</scope>
    <source>
        <strain evidence="3 4">KCTC 13059</strain>
    </source>
</reference>
<evidence type="ECO:0000259" key="2">
    <source>
        <dbReference type="Pfam" id="PF22725"/>
    </source>
</evidence>
<evidence type="ECO:0000313" key="4">
    <source>
        <dbReference type="Proteomes" id="UP000282311"/>
    </source>
</evidence>
<sequence length="335" mass="37443">MSYRFGIYGCQHAHIASFVDQMLALGATCAGIYEPESPSLAQSLAQRHGIMLVDSPDAFLDSSVNVIGSSAVNNRKIDVIEWCERHGKHVMLDKPVATNREQLERLEAVLNRGSIQVGVMLTERFRASIHTLKQAIDAGKLGRIVSISTRKPHRLSPASRHAWHFSKRESGGLVIDLFIHDFDLLRFLTGQEVASVHSQVAKHILPEYPDFYDTAAAQVSMSGGTMAQLYTDWHTPTKSWTWGDCRIFIVGTEGCAELRLNGDPSVGQEELYFQITHDEPFAKMELTKPETNLTQDFIRRIENKPSVLTHRDIAETIRATVLADENASVFNAFHS</sequence>
<keyword evidence="4" id="KW-1185">Reference proteome</keyword>
<accession>A0A3B0BES9</accession>
<dbReference type="OrthoDB" id="9768836at2"/>
<dbReference type="SUPFAM" id="SSF55347">
    <property type="entry name" value="Glyceraldehyde-3-phosphate dehydrogenase-like, C-terminal domain"/>
    <property type="match status" value="1"/>
</dbReference>
<dbReference type="Gene3D" id="3.40.50.720">
    <property type="entry name" value="NAD(P)-binding Rossmann-like Domain"/>
    <property type="match status" value="1"/>
</dbReference>
<dbReference type="InterPro" id="IPR051450">
    <property type="entry name" value="Gfo/Idh/MocA_Oxidoreductases"/>
</dbReference>